<dbReference type="Gene3D" id="1.10.287.3240">
    <property type="match status" value="1"/>
</dbReference>
<dbReference type="RefSeq" id="WP_306737496.1">
    <property type="nucleotide sequence ID" value="NZ_JANHAX010000007.1"/>
</dbReference>
<evidence type="ECO:0000256" key="2">
    <source>
        <dbReference type="ARBA" id="ARBA00022448"/>
    </source>
</evidence>
<protein>
    <submittedName>
        <fullName evidence="4">V-type ATP synthase subunit D</fullName>
    </submittedName>
</protein>
<keyword evidence="5" id="KW-1185">Reference proteome</keyword>
<gene>
    <name evidence="4" type="ORF">NO357_20010</name>
</gene>
<reference evidence="4" key="1">
    <citation type="submission" date="2022-07" db="EMBL/GenBank/DDBJ databases">
        <authorList>
            <person name="Otstavnykh N."/>
            <person name="Isaeva M."/>
            <person name="Bystritskaya E."/>
        </authorList>
    </citation>
    <scope>NUCLEOTIDE SEQUENCE</scope>
    <source>
        <strain evidence="4">KCTC 52189</strain>
    </source>
</reference>
<keyword evidence="3" id="KW-0406">Ion transport</keyword>
<dbReference type="Proteomes" id="UP001226762">
    <property type="component" value="Unassembled WGS sequence"/>
</dbReference>
<evidence type="ECO:0000313" key="5">
    <source>
        <dbReference type="Proteomes" id="UP001226762"/>
    </source>
</evidence>
<accession>A0AAE4B6C4</accession>
<comment type="caution">
    <text evidence="4">The sequence shown here is derived from an EMBL/GenBank/DDBJ whole genome shotgun (WGS) entry which is preliminary data.</text>
</comment>
<name>A0AAE4B6C4_9RHOB</name>
<reference evidence="4" key="2">
    <citation type="submission" date="2023-02" db="EMBL/GenBank/DDBJ databases">
        <title>'Rhodoalgimonas zhirmunskyi' gen. nov., isolated from a red alga.</title>
        <authorList>
            <person name="Nedashkovskaya O.I."/>
            <person name="Otstavnykh N.Y."/>
            <person name="Bystritskaya E.P."/>
            <person name="Balabanova L.A."/>
            <person name="Isaeva M.P."/>
        </authorList>
    </citation>
    <scope>NUCLEOTIDE SEQUENCE</scope>
    <source>
        <strain evidence="4">KCTC 52189</strain>
    </source>
</reference>
<dbReference type="GO" id="GO:0046961">
    <property type="term" value="F:proton-transporting ATPase activity, rotational mechanism"/>
    <property type="evidence" value="ECO:0007669"/>
    <property type="project" value="InterPro"/>
</dbReference>
<evidence type="ECO:0000313" key="4">
    <source>
        <dbReference type="EMBL" id="MDQ2092195.1"/>
    </source>
</evidence>
<proteinExistence type="inferred from homology"/>
<keyword evidence="2" id="KW-0813">Transport</keyword>
<comment type="similarity">
    <text evidence="1">Belongs to the V-ATPase D subunit family.</text>
</comment>
<dbReference type="Pfam" id="PF01813">
    <property type="entry name" value="ATP-synt_D"/>
    <property type="match status" value="1"/>
</dbReference>
<evidence type="ECO:0000256" key="1">
    <source>
        <dbReference type="ARBA" id="ARBA00005850"/>
    </source>
</evidence>
<dbReference type="InterPro" id="IPR002699">
    <property type="entry name" value="V_ATPase_D"/>
</dbReference>
<dbReference type="AlphaFoldDB" id="A0AAE4B6C4"/>
<organism evidence="4 5">
    <name type="scientific">Marimonas arenosa</name>
    <dbReference type="NCBI Taxonomy" id="1795305"/>
    <lineage>
        <taxon>Bacteria</taxon>
        <taxon>Pseudomonadati</taxon>
        <taxon>Pseudomonadota</taxon>
        <taxon>Alphaproteobacteria</taxon>
        <taxon>Rhodobacterales</taxon>
        <taxon>Paracoccaceae</taxon>
        <taxon>Marimonas</taxon>
    </lineage>
</organism>
<evidence type="ECO:0000256" key="3">
    <source>
        <dbReference type="ARBA" id="ARBA00023065"/>
    </source>
</evidence>
<sequence>MADITPTRGAALVLAEEKTFLETGFGFLDEKRMLLAATLLKELEAWKALRDDYAAQQARAVAAMKAAMARHGLENLQLYPVVEAAHALPQLNRAPLLGLGLFRDSPDFNWPVFRVDEGVDLSDEAEAFRAEAAKLVPLAVRLGLRQSNVCRLLADYRRTERRARALENVLMPEARAQLAAITEYLDEFDQEEAVRIRNAAR</sequence>
<dbReference type="EMBL" id="JANHAX010000007">
    <property type="protein sequence ID" value="MDQ2092195.1"/>
    <property type="molecule type" value="Genomic_DNA"/>
</dbReference>